<dbReference type="GO" id="GO:0007018">
    <property type="term" value="P:microtubule-based movement"/>
    <property type="evidence" value="ECO:0007669"/>
    <property type="project" value="InterPro"/>
</dbReference>
<comment type="subcellular location">
    <subcellularLocation>
        <location evidence="1">Cytoplasm</location>
        <location evidence="1">Cytoskeleton</location>
        <location evidence="1">Cilium axoneme</location>
    </subcellularLocation>
</comment>
<dbReference type="Pfam" id="PF12775">
    <property type="entry name" value="AAA_7"/>
    <property type="match status" value="1"/>
</dbReference>
<dbReference type="Pfam" id="PF12780">
    <property type="entry name" value="AAA_8"/>
    <property type="match status" value="1"/>
</dbReference>
<keyword evidence="3" id="KW-0963">Cytoplasm</keyword>
<dbReference type="EnsemblMetazoa" id="LLOJ008117-RA">
    <property type="protein sequence ID" value="LLOJ008117-PA"/>
    <property type="gene ID" value="LLOJ008117"/>
</dbReference>
<evidence type="ECO:0000256" key="3">
    <source>
        <dbReference type="ARBA" id="ARBA00022490"/>
    </source>
</evidence>
<evidence type="ECO:0000256" key="5">
    <source>
        <dbReference type="ARBA" id="ARBA00022737"/>
    </source>
</evidence>
<dbReference type="Gene3D" id="1.20.920.30">
    <property type="match status" value="1"/>
</dbReference>
<keyword evidence="10" id="KW-0969">Cilium</keyword>
<feature type="domain" description="Dynein heavy chain C-terminal" evidence="24">
    <location>
        <begin position="3744"/>
        <end position="4020"/>
    </location>
</feature>
<dbReference type="InterPro" id="IPR024743">
    <property type="entry name" value="Dynein_HC_stalk"/>
</dbReference>
<feature type="domain" description="Dynein heavy chain region D6 P-loop" evidence="15">
    <location>
        <begin position="3379"/>
        <end position="3453"/>
    </location>
</feature>
<feature type="domain" description="Dynein heavy chain AAA module D4" evidence="19">
    <location>
        <begin position="2387"/>
        <end position="2568"/>
    </location>
</feature>
<dbReference type="InterPro" id="IPR041658">
    <property type="entry name" value="AAA_lid_11"/>
</dbReference>
<evidence type="ECO:0000259" key="23">
    <source>
        <dbReference type="Pfam" id="PF18198"/>
    </source>
</evidence>
<dbReference type="InterPro" id="IPR013594">
    <property type="entry name" value="Dynein_heavy_tail"/>
</dbReference>
<dbReference type="Gene3D" id="3.40.50.300">
    <property type="entry name" value="P-loop containing nucleotide triphosphate hydrolases"/>
    <property type="match status" value="5"/>
</dbReference>
<dbReference type="InterPro" id="IPR041589">
    <property type="entry name" value="DNAH3_AAA_lid_1"/>
</dbReference>
<evidence type="ECO:0000256" key="2">
    <source>
        <dbReference type="ARBA" id="ARBA00008887"/>
    </source>
</evidence>
<dbReference type="Gene3D" id="1.20.140.100">
    <property type="entry name" value="Dynein heavy chain, N-terminal domain 2"/>
    <property type="match status" value="1"/>
</dbReference>
<feature type="domain" description="Dynein heavy chain region D6 P-loop" evidence="15">
    <location>
        <begin position="3462"/>
        <end position="3561"/>
    </location>
</feature>
<feature type="domain" description="Dynein heavy chain linker" evidence="17">
    <location>
        <begin position="1372"/>
        <end position="1769"/>
    </location>
</feature>
<dbReference type="Pfam" id="PF08385">
    <property type="entry name" value="DHC_N1"/>
    <property type="match status" value="1"/>
</dbReference>
<dbReference type="InterPro" id="IPR041466">
    <property type="entry name" value="Dynein_AAA5_ext"/>
</dbReference>
<accession>A0A1B0CTB8</accession>
<dbReference type="Gene3D" id="1.10.287.2620">
    <property type="match status" value="1"/>
</dbReference>
<dbReference type="InterPro" id="IPR042228">
    <property type="entry name" value="Dynein_linker_3"/>
</dbReference>
<dbReference type="Pfam" id="PF18199">
    <property type="entry name" value="Dynein_C"/>
    <property type="match status" value="1"/>
</dbReference>
<dbReference type="Pfam" id="PF12781">
    <property type="entry name" value="AAA_9"/>
    <property type="match status" value="1"/>
</dbReference>
<evidence type="ECO:0000256" key="1">
    <source>
        <dbReference type="ARBA" id="ARBA00004430"/>
    </source>
</evidence>
<evidence type="ECO:0000259" key="24">
    <source>
        <dbReference type="Pfam" id="PF18199"/>
    </source>
</evidence>
<dbReference type="FunFam" id="1.10.8.1220:FF:000001">
    <property type="entry name" value="Dynein axonemal heavy chain 5"/>
    <property type="match status" value="1"/>
</dbReference>
<organism evidence="25 26">
    <name type="scientific">Lutzomyia longipalpis</name>
    <name type="common">Sand fly</name>
    <dbReference type="NCBI Taxonomy" id="7200"/>
    <lineage>
        <taxon>Eukaryota</taxon>
        <taxon>Metazoa</taxon>
        <taxon>Ecdysozoa</taxon>
        <taxon>Arthropoda</taxon>
        <taxon>Hexapoda</taxon>
        <taxon>Insecta</taxon>
        <taxon>Pterygota</taxon>
        <taxon>Neoptera</taxon>
        <taxon>Endopterygota</taxon>
        <taxon>Diptera</taxon>
        <taxon>Nematocera</taxon>
        <taxon>Psychodoidea</taxon>
        <taxon>Psychodidae</taxon>
        <taxon>Lutzomyia</taxon>
        <taxon>Lutzomyia</taxon>
    </lineage>
</organism>
<evidence type="ECO:0000259" key="19">
    <source>
        <dbReference type="Pfam" id="PF12780"/>
    </source>
</evidence>
<evidence type="ECO:0000256" key="12">
    <source>
        <dbReference type="ARBA" id="ARBA00023212"/>
    </source>
</evidence>
<keyword evidence="11" id="KW-0505">Motor protein</keyword>
<feature type="domain" description="Dynein heavy chain 3 AAA+ lid" evidence="22">
    <location>
        <begin position="2198"/>
        <end position="2286"/>
    </location>
</feature>
<feature type="domain" description="Dynein heavy chain tail" evidence="16">
    <location>
        <begin position="262"/>
        <end position="806"/>
    </location>
</feature>
<dbReference type="InterPro" id="IPR004273">
    <property type="entry name" value="Dynein_heavy_D6_P-loop"/>
</dbReference>
<evidence type="ECO:0000313" key="25">
    <source>
        <dbReference type="EnsemblMetazoa" id="LLOJ008117-PA"/>
    </source>
</evidence>
<dbReference type="GO" id="GO:0097729">
    <property type="term" value="C:9+2 motile cilium"/>
    <property type="evidence" value="ECO:0007669"/>
    <property type="project" value="UniProtKB-ARBA"/>
</dbReference>
<name>A0A1B0CTB8_LUTLO</name>
<dbReference type="Pfam" id="PF08393">
    <property type="entry name" value="DHC_N2"/>
    <property type="match status" value="1"/>
</dbReference>
<evidence type="ECO:0000256" key="13">
    <source>
        <dbReference type="ARBA" id="ARBA00023273"/>
    </source>
</evidence>
<sequence length="4028" mass="466594">MERTVRSGINARKWLKKKKGPEFGDELRLHKAERSRRGDTITSLHRMIFEMAAYQLKINVDLVAEGYMDSEDHVAVFRSFCAVNGKFHIFFAYGAFAELPLTSGRYETLENWRQRTRIERVTMSNEDPTDLTAKCALIYRVDNTEKITLKNYQDLTYQRSFEALKPGETLITRFTADLQGFVESNAFEIVQANIDASMPEEEAACLPKTSVNDQFMRCVEDLRMVDQRIRERPLLEIDQKLFEGFLIRDVVIAETSKNPEKVQEIEKIFLKWMVQIRRILTESHQIYREIPSVGPFSEMLHWKNVLLQYTFVEAAIDTREFQSVLHCLTLAQSRLLKEWKKIKEDLNNSLIETRDINIFLESLGKYFDDLHKKSPGEVINQFPGLLKIIRSVSENSQHYQSPRKICEFVGAFITQMVILCRRHIEEDSSVWSQERSKLIERIETARNFLNTLEEKYKLIPDWECSIQHNFMEKKLLMERLMMVEKIFNIMDSFSVLDRIVMTSMEDFGRKMKENFAELASNPLSPLDSKNKSFSEDFGRFMRQTAAVEREVAEMMTNLVENCQTAAAMLLIVNQFRKFNLNCLCIENQYVTVARKLNKEAQRVYNNYMFMFAMKQSAQDSEQMSASEGIYLLRGLLRSIEDPINEVLSFNSVRVNQEIFEGLHCLDWIRPIFAKKERKLYKRWFIEMSTTVAKALKEPVFKRDFANNSGYAVNFKEVINQAIHESDKMQKIDLKLPAVGEMLLASKETLLQHRDALLLCAKKDRQLRRSIPQIFLELMTPWLRRVDRLFKEGQTLVCWQSSTLPTFIESLNGVLDETKNFVKQICDFSLIVEEHLAEISTEILLTVPQAPIPIEEFKQLNFNHFQEVVKTFLAKSAYIEKIVIGMIEKFCNGVDFPLNDDAERPQFQQSSANYGEEDSSLPINKYDWIDFANLPRRVDLPAMEEEVLWSDFDAVNFNLQYFHKNCMDVFNFFYDQFLSKLGNVFLNTLDFLAYQMSKRHEKDTGIVPIIAIKLNLKKFRFTIEPSLEAIRDHMGAIFKGLQGFFMKIPSWGFQAKIKERQAMKAGSWEKIYPKNVYSFILERVDMTKSLESFEINPGKELGRILEEFKRDYGYLWEVNRDEINRQIVDSEPSLIELREILEDLSNEIRVAEERKNADFDMIPLRISVRVVMEEILKLLKLWREDLCVDLLQKLRRKVARRTKVVNKYGKILRAPVKSIDDMKKIFVYLETVSDDRMETDELHSEATEMLYLLIKHIDTVPETYMDEVYDMGVKNRELMNLEGAMRVKLQELFEPFLEDLQRNMENFCAEWEKFEEEYANAGPLVPGITAKMATDRFFIFSMRFDEIFGLYEANQSGQKLFNVPIVEIEEIHERKKQLDSLRRLYGLYRDTLNLEKKYRATNWFILNVMQMMEDFKEIQNKFTKLPASLHQWEAYGELKGILSGLNEIFPLLELLRNPAIMEHHWDNLSKCLAVQLYPDSPEFTLGSILDTPILEFRDEVEDICIAALKEKEIDEKLRQIDETWSSMKFPVLPFKDRGNFLLKGMETQDLLIQLDDTLLILNSLAANRYNVVFMNRTLHWVDLLSKTSTNLDMWLQVQNLWLYLEAVFVSRDISRQLPLEAKRFANVDMNFSRIVLRAFSIDRLIECCTHHDLQTSFPIIMEELEKCLKSLSSYLERKRKLFPRFYFVSDAILIEILGRASNPKAIQAHLLSLFDGIARVEFSEDGQERIEAFLSNNGERVPLASPVSCTESIEAWLGDLLREMQTTIRIIGSDMAKEVVENRAFDFVREFSQYTAQMGIIGLQILWTYGMERAMMKSKRDSATVSRLGMVYFGSSVLEWMNILSSWEAKNSKNVVKAAKLCFDRGFRELLELITTELSPKMQITRNAYAKQCTEILDTLLSNHKNPPDEETVQRMTIYSMIWSLGAVLDGNDRRIFEKFTRSNLAELPWPQTEGKQSIFDFFINKTGNWDYWGSNIPAYEVPLDEEFRFTRMIIPNVESLQMTYLIKLLWKAKKPVLLLGEQGTGKTTTVEKFMARLSAEENLSKTLNFSYLTTPKMFQGIIEGSVDKRTGAIYGPPGHKKLTLFIDDLNIPMINEWGDQTTNEIVRQLIEFDGFYSLTKPGTFTKIEDLQFLAAMINPGGGQNDIPNRLKRQFAILTSILPSKESTDRIFREIAQKYFLPGIFSTEIVDFIPTLVTMTRKLWQIAKDNLLPSPAKFHYIFNLRGISGIWQGILQIQPEQCRTIPEIIKLWLHETRRIVSDRCVDEEDRQWFKEAQQKISEEFLEDSPQLPDVNEEIFFANFLQDVPVPDEEESLSESVEAVKVYESVRIEECMRKVQDFLDDFNATIRGDKLNLVLFQEALEHLIIISRIINIERGNALLIGLLAGYNTGNLLEDIKTAYTAAGLGKGVVFLFREADVVDETFLDHVNNLLMSGEIPNLFTKEDYFDILNELSMQTSAKTNFHLVLSFSPIGTNLRGWAIKFPGLLSGCTIDWFQEWPESARLVVARRILDDLDMVCEAEVKERLIRSVSDVHGSIEDVAEEYFERFRRKNYVMPKKFCTFLENYRDFYVKKKEEIEKMSQRMSGGIQKLLDAADSIEILKVELLEKEKHIGQATEEATKALKHVEESTQVAEEVRNRVMKKMTDAEELVREIEKDKAVVEQKLEEARPALEEAAKALLKIKASDLATVRKLTIPPHLVKVIMDCVLIYLNGKMERVSVDKEKNFINTSYKMSMKIMSGTKFLPRLRDFKTDRINDETMDLLVPYFRYPNYNFASAKLACGNVAGLLQWTQAMVKYYGINKDVLPLKDALKIEEVKREVAQKDLEEAQEMLREKEEELAVLQEELNKQQPGRKLSWPKRGSVVFLPGLGDEKVRWSERIEQCASEIQMLIGDVFYMSAFLTYSGVFNEEFRRKITKLLSQKLTEYKLPCQEEQKLEEFFIDPSVGVEWIEAMEKKNDLLVLQQNMKGFQMHVEDAIEAGRVVLLKDVEEKLDPCLTNVLEKNLLKSGTMFKVSIAGKEVTWNDNFRLYVATKMENPHYSPEISTMVNIVDFKVTLTGLENQLLSRVIRYEKAELEQERIGLVEDITSNMQMMEKLERDLLRKLSSIEGSILDDVDLLTMLNHSKTTSIDIREKLRSSAETQKEINKVREEYRPIAKRGSILYALLSTLPKVSHMYRISLAQFLLKVDESLAEASEWGGLEKRIASIIQKLTFNVFTYQSRGLYEEHRYTFILLMAMQIDLQLEAINQAEYDFLLKGGSSVDASSVPKKPFSWIPHDIWLNVVELTKLKRFSALVDSMQEKEKLWRAWYEKSSPENALNPFEKVSGRNFSQFHRLLLIRAFCPDRILSQSYKYIAESLGKEFLQPVMVNFSQLVKESSPLTPLICLLSMGSDPSAEIADLAKKEEIPLQSISMGQGQEELARKLYEGVMRNEGGWLLIQNSHLALEYMAELAQDQLVKESSPLTPLICLLSMGSDPSAEIADLAKKEEIPLQSISMGQGQEELARKLYEGVMRNEGGWLLIQNSHLALEYMAELAPELIWITSAPVEQYPIILLQMSIKYTNEPPSGIKAGLKRTYANLTQDVLDYSNSKFYIPLIYAISFLHTIIQERRKYGPIGWNIPYEFNTADRLSSCLFVQNHLYETQMRKSAIDWTAIRYMLSEVHYGGRVTDDMDKRLLTEFTEMWFNSALAGDDFEFREGFPMVRLKTKELYVKYFNEMDVDEGPEMCGLHQNVEINHNVMIIEGILDTIIAVQPKEATSGKDGETIEVQVTRQVEELLKKLPEPFDALKVEAKLTEMGTLNPMAIFLRQEVNAMQSLLAVVRKNLRDLLLAIDGMIVMSPALQDSMDSLHNGMIPKVWERSSWPTTDKLGFWFANLLQRVEFLNSWIFDGRPNLFWFGGLFNPNGFLTAIRQEGVKQHADWPLDTVKLDNEVLTMMPADCKKAVREGVLMHGLVLEGAGWDRKNSALCELQPKVVHTLMPVFHVFAVSGKVVNTYETYECPVYRTGKRKECVTTFKLRTIKRPRDAKDA</sequence>
<feature type="domain" description="Dynein heavy chain AAA lid" evidence="23">
    <location>
        <begin position="3594"/>
        <end position="3731"/>
    </location>
</feature>
<evidence type="ECO:0000313" key="26">
    <source>
        <dbReference type="Proteomes" id="UP000092461"/>
    </source>
</evidence>
<evidence type="ECO:0000259" key="17">
    <source>
        <dbReference type="Pfam" id="PF08393"/>
    </source>
</evidence>
<dbReference type="VEuPathDB" id="VectorBase:LLOJ008117"/>
<evidence type="ECO:0000256" key="9">
    <source>
        <dbReference type="ARBA" id="ARBA00023054"/>
    </source>
</evidence>
<evidence type="ECO:0000256" key="10">
    <source>
        <dbReference type="ARBA" id="ARBA00023069"/>
    </source>
</evidence>
<keyword evidence="9 14" id="KW-0175">Coiled coil</keyword>
<dbReference type="InterPro" id="IPR042222">
    <property type="entry name" value="Dynein_2_N"/>
</dbReference>
<evidence type="ECO:0000259" key="18">
    <source>
        <dbReference type="Pfam" id="PF12777"/>
    </source>
</evidence>
<feature type="coiled-coil region" evidence="14">
    <location>
        <begin position="2811"/>
        <end position="2848"/>
    </location>
</feature>
<dbReference type="Gene3D" id="3.20.180.20">
    <property type="entry name" value="Dynein heavy chain, N-terminal domain 2"/>
    <property type="match status" value="1"/>
</dbReference>
<dbReference type="Proteomes" id="UP000092461">
    <property type="component" value="Unassembled WGS sequence"/>
</dbReference>
<dbReference type="Gene3D" id="1.20.1270.280">
    <property type="match status" value="1"/>
</dbReference>
<feature type="domain" description="Dynein heavy chain AAA 5 extension" evidence="21">
    <location>
        <begin position="1862"/>
        <end position="1973"/>
    </location>
</feature>
<evidence type="ECO:0000256" key="7">
    <source>
        <dbReference type="ARBA" id="ARBA00022840"/>
    </source>
</evidence>
<evidence type="ECO:0000259" key="15">
    <source>
        <dbReference type="Pfam" id="PF03028"/>
    </source>
</evidence>
<dbReference type="EMBL" id="AJWK01027414">
    <property type="status" value="NOT_ANNOTATED_CDS"/>
    <property type="molecule type" value="Genomic_DNA"/>
</dbReference>
<feature type="domain" description="Dynein heavy chain coiled coil stalk" evidence="18">
    <location>
        <begin position="2583"/>
        <end position="2915"/>
    </location>
</feature>
<keyword evidence="12" id="KW-0206">Cytoskeleton</keyword>
<dbReference type="InterPro" id="IPR024317">
    <property type="entry name" value="Dynein_heavy_chain_D4_dom"/>
</dbReference>
<dbReference type="VEuPathDB" id="VectorBase:LLONM1_008359"/>
<dbReference type="FunFam" id="3.20.180.20:FF:000001">
    <property type="entry name" value="Dynein axonemal heavy chain 5"/>
    <property type="match status" value="1"/>
</dbReference>
<feature type="domain" description="Dynein heavy chain ATP-binding dynein motor region" evidence="20">
    <location>
        <begin position="2939"/>
        <end position="3131"/>
    </location>
</feature>
<keyword evidence="26" id="KW-1185">Reference proteome</keyword>
<dbReference type="GO" id="GO:0045505">
    <property type="term" value="F:dynein intermediate chain binding"/>
    <property type="evidence" value="ECO:0007669"/>
    <property type="project" value="InterPro"/>
</dbReference>
<reference evidence="25" key="1">
    <citation type="submission" date="2020-05" db="UniProtKB">
        <authorList>
            <consortium name="EnsemblMetazoa"/>
        </authorList>
    </citation>
    <scope>IDENTIFICATION</scope>
    <source>
        <strain evidence="25">Jacobina</strain>
    </source>
</reference>
<dbReference type="Pfam" id="PF18198">
    <property type="entry name" value="AAA_lid_11"/>
    <property type="match status" value="1"/>
</dbReference>
<feature type="coiled-coil region" evidence="14">
    <location>
        <begin position="2563"/>
        <end position="2667"/>
    </location>
</feature>
<evidence type="ECO:0000256" key="14">
    <source>
        <dbReference type="SAM" id="Coils"/>
    </source>
</evidence>
<dbReference type="InterPro" id="IPR027417">
    <property type="entry name" value="P-loop_NTPase"/>
</dbReference>
<keyword evidence="5" id="KW-0677">Repeat</keyword>
<dbReference type="InterPro" id="IPR013602">
    <property type="entry name" value="Dynein_heavy_linker"/>
</dbReference>
<dbReference type="GO" id="GO:0005858">
    <property type="term" value="C:axonemal dynein complex"/>
    <property type="evidence" value="ECO:0007669"/>
    <property type="project" value="TreeGrafter"/>
</dbReference>
<dbReference type="SUPFAM" id="SSF52540">
    <property type="entry name" value="P-loop containing nucleoside triphosphate hydrolases"/>
    <property type="match status" value="2"/>
</dbReference>
<dbReference type="GO" id="GO:0008569">
    <property type="term" value="F:minus-end-directed microtubule motor activity"/>
    <property type="evidence" value="ECO:0007669"/>
    <property type="project" value="InterPro"/>
</dbReference>
<keyword evidence="13" id="KW-0966">Cell projection</keyword>
<evidence type="ECO:0000259" key="22">
    <source>
        <dbReference type="Pfam" id="PF17857"/>
    </source>
</evidence>
<dbReference type="Pfam" id="PF03028">
    <property type="entry name" value="Dynein_heavy"/>
    <property type="match status" value="2"/>
</dbReference>
<dbReference type="PANTHER" id="PTHR46532:SF4">
    <property type="entry name" value="AAA+ ATPASE DOMAIN-CONTAINING PROTEIN"/>
    <property type="match status" value="1"/>
</dbReference>
<dbReference type="InterPro" id="IPR035706">
    <property type="entry name" value="AAA_9"/>
</dbReference>
<evidence type="ECO:0000256" key="6">
    <source>
        <dbReference type="ARBA" id="ARBA00022741"/>
    </source>
</evidence>
<dbReference type="Pfam" id="PF17852">
    <property type="entry name" value="Dynein_AAA_lid"/>
    <property type="match status" value="1"/>
</dbReference>
<dbReference type="Gene3D" id="3.10.490.20">
    <property type="match status" value="1"/>
</dbReference>
<dbReference type="FunFam" id="3.40.50.300:FF:000320">
    <property type="entry name" value="Dynein, axonemal, heavy chain 5"/>
    <property type="match status" value="1"/>
</dbReference>
<protein>
    <recommendedName>
        <fullName evidence="27">Dyneins heavy chain</fullName>
    </recommendedName>
</protein>
<proteinExistence type="inferred from homology"/>
<keyword evidence="4" id="KW-0493">Microtubule</keyword>
<dbReference type="Gene3D" id="1.10.8.720">
    <property type="entry name" value="Region D6 of dynein motor"/>
    <property type="match status" value="1"/>
</dbReference>
<keyword evidence="8" id="KW-0243">Dynein</keyword>
<comment type="similarity">
    <text evidence="2">Belongs to the dynein heavy chain family.</text>
</comment>
<dbReference type="Gene3D" id="1.10.472.130">
    <property type="match status" value="1"/>
</dbReference>
<dbReference type="Pfam" id="PF17857">
    <property type="entry name" value="AAA_lid_1"/>
    <property type="match status" value="1"/>
</dbReference>
<dbReference type="Gene3D" id="1.10.8.1220">
    <property type="match status" value="1"/>
</dbReference>
<dbReference type="GO" id="GO:0005874">
    <property type="term" value="C:microtubule"/>
    <property type="evidence" value="ECO:0007669"/>
    <property type="project" value="UniProtKB-KW"/>
</dbReference>
<keyword evidence="7" id="KW-0067">ATP-binding</keyword>
<evidence type="ECO:0000259" key="20">
    <source>
        <dbReference type="Pfam" id="PF12781"/>
    </source>
</evidence>
<dbReference type="FunFam" id="1.20.140.100:FF:000003">
    <property type="entry name" value="Dynein, axonemal, heavy chain 5"/>
    <property type="match status" value="1"/>
</dbReference>
<dbReference type="PANTHER" id="PTHR46532">
    <property type="entry name" value="MALE FERTILITY FACTOR KL5"/>
    <property type="match status" value="1"/>
</dbReference>
<dbReference type="InterPro" id="IPR026983">
    <property type="entry name" value="DHC"/>
</dbReference>
<dbReference type="GO" id="GO:0005524">
    <property type="term" value="F:ATP binding"/>
    <property type="evidence" value="ECO:0007669"/>
    <property type="project" value="UniProtKB-KW"/>
</dbReference>
<dbReference type="InterPro" id="IPR042219">
    <property type="entry name" value="AAA_lid_11_sf"/>
</dbReference>
<evidence type="ECO:0000256" key="8">
    <source>
        <dbReference type="ARBA" id="ARBA00023017"/>
    </source>
</evidence>
<dbReference type="FunFam" id="1.20.920.30:FF:000002">
    <property type="entry name" value="Dynein axonemal heavy chain 3"/>
    <property type="match status" value="1"/>
</dbReference>
<evidence type="ECO:0000256" key="4">
    <source>
        <dbReference type="ARBA" id="ARBA00022701"/>
    </source>
</evidence>
<evidence type="ECO:0008006" key="27">
    <source>
        <dbReference type="Google" id="ProtNLM"/>
    </source>
</evidence>
<keyword evidence="6" id="KW-0547">Nucleotide-binding</keyword>
<dbReference type="GO" id="GO:0051959">
    <property type="term" value="F:dynein light intermediate chain binding"/>
    <property type="evidence" value="ECO:0007669"/>
    <property type="project" value="InterPro"/>
</dbReference>
<dbReference type="Gene3D" id="6.10.140.1060">
    <property type="match status" value="1"/>
</dbReference>
<evidence type="ECO:0000256" key="11">
    <source>
        <dbReference type="ARBA" id="ARBA00023175"/>
    </source>
</evidence>
<evidence type="ECO:0000259" key="21">
    <source>
        <dbReference type="Pfam" id="PF17852"/>
    </source>
</evidence>
<dbReference type="Gene3D" id="1.20.920.20">
    <property type="match status" value="1"/>
</dbReference>
<dbReference type="EMBL" id="AJWK01027413">
    <property type="status" value="NOT_ANNOTATED_CDS"/>
    <property type="molecule type" value="Genomic_DNA"/>
</dbReference>
<dbReference type="InterPro" id="IPR041228">
    <property type="entry name" value="Dynein_C"/>
</dbReference>
<dbReference type="Pfam" id="PF12777">
    <property type="entry name" value="MT"/>
    <property type="match status" value="1"/>
</dbReference>
<dbReference type="VEuPathDB" id="VectorBase:LLONM1_006113"/>
<evidence type="ECO:0000259" key="16">
    <source>
        <dbReference type="Pfam" id="PF08385"/>
    </source>
</evidence>
<dbReference type="InterPro" id="IPR043160">
    <property type="entry name" value="Dynein_C_barrel"/>
</dbReference>